<evidence type="ECO:0000313" key="1">
    <source>
        <dbReference type="EMBL" id="ESS00809.1"/>
    </source>
</evidence>
<reference evidence="1 2" key="2">
    <citation type="journal article" date="2015" name="Genome Announc.">
        <title>Draft Genome Sequence of Lactobacillus fermentum NB-22.</title>
        <authorList>
            <person name="Chaplin A.V."/>
            <person name="Shkoporov A.N."/>
            <person name="Efimov B.A."/>
            <person name="Pikina A.P."/>
            <person name="Borisova O.Y."/>
            <person name="Gladko I.A."/>
            <person name="Postnikova E.A."/>
            <person name="Lordkipanidze A.E."/>
            <person name="Kafarskaia L.I."/>
        </authorList>
    </citation>
    <scope>NUCLEOTIDE SEQUENCE [LARGE SCALE GENOMIC DNA]</scope>
    <source>
        <strain evidence="1 2">NB-22</strain>
    </source>
</reference>
<organism evidence="1 2">
    <name type="scientific">Limosilactobacillus fermentum NB-22</name>
    <dbReference type="NCBI Taxonomy" id="1408443"/>
    <lineage>
        <taxon>Bacteria</taxon>
        <taxon>Bacillati</taxon>
        <taxon>Bacillota</taxon>
        <taxon>Bacilli</taxon>
        <taxon>Lactobacillales</taxon>
        <taxon>Lactobacillaceae</taxon>
        <taxon>Limosilactobacillus</taxon>
    </lineage>
</organism>
<dbReference type="Proteomes" id="UP000018412">
    <property type="component" value="Unassembled WGS sequence"/>
</dbReference>
<sequence>MILLGSSLERAIVNDMFLVFEVMKVKFFSLVGLDSKL</sequence>
<evidence type="ECO:0000313" key="2">
    <source>
        <dbReference type="Proteomes" id="UP000018412"/>
    </source>
</evidence>
<accession>A0A829LKP0</accession>
<dbReference type="EMBL" id="AYHA01000140">
    <property type="protein sequence ID" value="ESS00809.1"/>
    <property type="molecule type" value="Genomic_DNA"/>
</dbReference>
<comment type="caution">
    <text evidence="1">The sequence shown here is derived from an EMBL/GenBank/DDBJ whole genome shotgun (WGS) entry which is preliminary data.</text>
</comment>
<protein>
    <submittedName>
        <fullName evidence="1">Uncharacterized protein</fullName>
    </submittedName>
</protein>
<dbReference type="AlphaFoldDB" id="A0A829LKP0"/>
<proteinExistence type="predicted"/>
<name>A0A829LKP0_LIMFE</name>
<gene>
    <name evidence="1" type="ORF">NB22_08075</name>
</gene>
<reference evidence="2" key="1">
    <citation type="submission" date="2013-10" db="EMBL/GenBank/DDBJ databases">
        <title>Draft genome sequence of Lactobacillus fermentum NB-22.</title>
        <authorList>
            <person name="Chaplin A.V."/>
            <person name="Shkoporov A.N."/>
            <person name="Khokhlova E.V."/>
            <person name="Efimov B.A."/>
            <person name="Kafarskaia L.I."/>
        </authorList>
    </citation>
    <scope>NUCLEOTIDE SEQUENCE [LARGE SCALE GENOMIC DNA]</scope>
    <source>
        <strain evidence="2">NB-22</strain>
    </source>
</reference>